<dbReference type="InterPro" id="IPR022749">
    <property type="entry name" value="D12N6_MeTrfase_N"/>
</dbReference>
<dbReference type="GO" id="GO:0009307">
    <property type="term" value="P:DNA restriction-modification system"/>
    <property type="evidence" value="ECO:0007669"/>
    <property type="project" value="UniProtKB-KW"/>
</dbReference>
<evidence type="ECO:0000313" key="9">
    <source>
        <dbReference type="EMBL" id="RNL45042.1"/>
    </source>
</evidence>
<evidence type="ECO:0000256" key="5">
    <source>
        <dbReference type="ARBA" id="ARBA00022747"/>
    </source>
</evidence>
<dbReference type="InterPro" id="IPR029063">
    <property type="entry name" value="SAM-dependent_MTases_sf"/>
</dbReference>
<evidence type="ECO:0000256" key="4">
    <source>
        <dbReference type="ARBA" id="ARBA00022691"/>
    </source>
</evidence>
<dbReference type="InterPro" id="IPR003356">
    <property type="entry name" value="DNA_methylase_A-5"/>
</dbReference>
<dbReference type="Proteomes" id="UP000278632">
    <property type="component" value="Unassembled WGS sequence"/>
</dbReference>
<dbReference type="GO" id="GO:0004519">
    <property type="term" value="F:endonuclease activity"/>
    <property type="evidence" value="ECO:0007669"/>
    <property type="project" value="UniProtKB-KW"/>
</dbReference>
<feature type="domain" description="DNA methylase adenine-specific" evidence="7">
    <location>
        <begin position="153"/>
        <end position="463"/>
    </location>
</feature>
<organism evidence="9 10">
    <name type="scientific">Paraeggerthella hongkongensis</name>
    <dbReference type="NCBI Taxonomy" id="230658"/>
    <lineage>
        <taxon>Bacteria</taxon>
        <taxon>Bacillati</taxon>
        <taxon>Actinomycetota</taxon>
        <taxon>Coriobacteriia</taxon>
        <taxon>Eggerthellales</taxon>
        <taxon>Eggerthellaceae</taxon>
        <taxon>Paraeggerthella</taxon>
    </lineage>
</organism>
<proteinExistence type="predicted"/>
<keyword evidence="3" id="KW-0808">Transferase</keyword>
<dbReference type="CDD" id="cd02440">
    <property type="entry name" value="AdoMet_MTases"/>
    <property type="match status" value="1"/>
</dbReference>
<evidence type="ECO:0000256" key="2">
    <source>
        <dbReference type="ARBA" id="ARBA00022603"/>
    </source>
</evidence>
<evidence type="ECO:0000259" key="8">
    <source>
        <dbReference type="Pfam" id="PF12161"/>
    </source>
</evidence>
<dbReference type="AlphaFoldDB" id="A0A3N0BC59"/>
<evidence type="ECO:0000259" key="7">
    <source>
        <dbReference type="Pfam" id="PF02384"/>
    </source>
</evidence>
<evidence type="ECO:0000256" key="6">
    <source>
        <dbReference type="ARBA" id="ARBA00047942"/>
    </source>
</evidence>
<evidence type="ECO:0000313" key="10">
    <source>
        <dbReference type="Proteomes" id="UP000278632"/>
    </source>
</evidence>
<accession>A0A3N0BC59</accession>
<comment type="caution">
    <text evidence="9">The sequence shown here is derived from an EMBL/GenBank/DDBJ whole genome shotgun (WGS) entry which is preliminary data.</text>
</comment>
<keyword evidence="9" id="KW-0255">Endonuclease</keyword>
<dbReference type="GO" id="GO:0009007">
    <property type="term" value="F:site-specific DNA-methyltransferase (adenine-specific) activity"/>
    <property type="evidence" value="ECO:0007669"/>
    <property type="project" value="UniProtKB-EC"/>
</dbReference>
<dbReference type="PANTHER" id="PTHR42933">
    <property type="entry name" value="SLR6095 PROTEIN"/>
    <property type="match status" value="1"/>
</dbReference>
<name>A0A3N0BC59_9ACTN</name>
<reference evidence="10" key="1">
    <citation type="submission" date="2018-05" db="EMBL/GenBank/DDBJ databases">
        <title>Genome Sequencing of selected type strains of the family Eggerthellaceae.</title>
        <authorList>
            <person name="Danylec N."/>
            <person name="Stoll D.A."/>
            <person name="Doetsch A."/>
            <person name="Huch M."/>
        </authorList>
    </citation>
    <scope>NUCLEOTIDE SEQUENCE [LARGE SCALE GENOMIC DNA]</scope>
    <source>
        <strain evidence="10">DSM 16106</strain>
    </source>
</reference>
<keyword evidence="10" id="KW-1185">Reference proteome</keyword>
<keyword evidence="5" id="KW-0680">Restriction system</keyword>
<dbReference type="GO" id="GO:0032259">
    <property type="term" value="P:methylation"/>
    <property type="evidence" value="ECO:0007669"/>
    <property type="project" value="UniProtKB-KW"/>
</dbReference>
<dbReference type="SUPFAM" id="SSF53335">
    <property type="entry name" value="S-adenosyl-L-methionine-dependent methyltransferases"/>
    <property type="match status" value="1"/>
</dbReference>
<keyword evidence="9" id="KW-0540">Nuclease</keyword>
<dbReference type="Gene3D" id="3.40.50.150">
    <property type="entry name" value="Vaccinia Virus protein VP39"/>
    <property type="match status" value="1"/>
</dbReference>
<dbReference type="OrthoDB" id="9784823at2"/>
<dbReference type="GO" id="GO:0003677">
    <property type="term" value="F:DNA binding"/>
    <property type="evidence" value="ECO:0007669"/>
    <property type="project" value="InterPro"/>
</dbReference>
<feature type="domain" description="N6 adenine-specific DNA methyltransferase N-terminal" evidence="8">
    <location>
        <begin position="7"/>
        <end position="138"/>
    </location>
</feature>
<dbReference type="EC" id="2.1.1.72" evidence="1"/>
<keyword evidence="9" id="KW-0378">Hydrolase</keyword>
<evidence type="ECO:0000256" key="1">
    <source>
        <dbReference type="ARBA" id="ARBA00011900"/>
    </source>
</evidence>
<comment type="catalytic activity">
    <reaction evidence="6">
        <text>a 2'-deoxyadenosine in DNA + S-adenosyl-L-methionine = an N(6)-methyl-2'-deoxyadenosine in DNA + S-adenosyl-L-homocysteine + H(+)</text>
        <dbReference type="Rhea" id="RHEA:15197"/>
        <dbReference type="Rhea" id="RHEA-COMP:12418"/>
        <dbReference type="Rhea" id="RHEA-COMP:12419"/>
        <dbReference type="ChEBI" id="CHEBI:15378"/>
        <dbReference type="ChEBI" id="CHEBI:57856"/>
        <dbReference type="ChEBI" id="CHEBI:59789"/>
        <dbReference type="ChEBI" id="CHEBI:90615"/>
        <dbReference type="ChEBI" id="CHEBI:90616"/>
        <dbReference type="EC" id="2.1.1.72"/>
    </reaction>
</comment>
<dbReference type="InterPro" id="IPR051537">
    <property type="entry name" value="DNA_Adenine_Mtase"/>
</dbReference>
<keyword evidence="4" id="KW-0949">S-adenosyl-L-methionine</keyword>
<dbReference type="Pfam" id="PF12161">
    <property type="entry name" value="HsdM_N"/>
    <property type="match status" value="1"/>
</dbReference>
<keyword evidence="2" id="KW-0489">Methyltransferase</keyword>
<dbReference type="GO" id="GO:0008170">
    <property type="term" value="F:N-methyltransferase activity"/>
    <property type="evidence" value="ECO:0007669"/>
    <property type="project" value="InterPro"/>
</dbReference>
<gene>
    <name evidence="9" type="ORF">DMP08_05580</name>
</gene>
<evidence type="ECO:0000256" key="3">
    <source>
        <dbReference type="ARBA" id="ARBA00022679"/>
    </source>
</evidence>
<dbReference type="EMBL" id="QICD01000008">
    <property type="protein sequence ID" value="RNL45042.1"/>
    <property type="molecule type" value="Genomic_DNA"/>
</dbReference>
<dbReference type="PANTHER" id="PTHR42933:SF3">
    <property type="entry name" value="TYPE I RESTRICTION ENZYME MJAVIII METHYLASE SUBUNIT"/>
    <property type="match status" value="1"/>
</dbReference>
<dbReference type="Pfam" id="PF02384">
    <property type="entry name" value="N6_Mtase"/>
    <property type="match status" value="1"/>
</dbReference>
<dbReference type="RefSeq" id="WP_123191971.1">
    <property type="nucleotide sequence ID" value="NZ_QICD01000008.1"/>
</dbReference>
<sequence>MNYNEISRFIWGTADLLRNTYKQHEYGGIILPFTVMRRLDVVLKPTKQAVLKANESTLPAAIKKTQLMKAAGSVGFYNTSHYTMESLLDEADDIKDNLISYVTSFSADMADVFEKFKIFDVIKTLADNDLLYLIVERFCKPEVDLSPESVDNAVMGDIYEELIRKFSEVSNETAGEHFSPRDGLALAAELLIAGAKEDLTKPNGIVKVCDPCAGTGGALSVFKEKVRGLNDELGQDVTVVTYAQEINDESYAICKSDTVLKGGNAANVHKGDTLADDLMAGETFGYQISNPPYGVKWEKSKKAVMKEHEEKGFAGRFGAGLPRINDGQLLFVQHMVAKMRPRSEGGGRIAVFMNGSPMFTGAAGSGESEIRKYLLESDLVEAIIAMPNDFFFNTGISTYIWVLSNNKVPQRQGKVQLINANGIYMKMPRSLGSKRVKLSDSQIQDIMNLYTQFDSADESVSKVFANEDFGYIQVDVMRPLVDPFTGRIVVDKKGRPKADKSLKDTECIPLRESPEDYLNREVRPFAPGAWIEARKDKATKQMVLGTIGYEIQFSRYFFKFEEIRPSSEILADLHKIELEISSLFDEIGGK</sequence>
<protein>
    <recommendedName>
        <fullName evidence="1">site-specific DNA-methyltransferase (adenine-specific)</fullName>
        <ecNumber evidence="1">2.1.1.72</ecNumber>
    </recommendedName>
</protein>